<dbReference type="InterPro" id="IPR039424">
    <property type="entry name" value="SBP_5"/>
</dbReference>
<dbReference type="STRING" id="483547.GSUB_10710"/>
<dbReference type="KEGG" id="gsb:GSUB_10710"/>
<keyword evidence="3 4" id="KW-0732">Signal</keyword>
<dbReference type="Pfam" id="PF00496">
    <property type="entry name" value="SBP_bac_5"/>
    <property type="match status" value="1"/>
</dbReference>
<dbReference type="PANTHER" id="PTHR30290:SF38">
    <property type="entry name" value="D,D-DIPEPTIDE-BINDING PERIPLASMIC PROTEIN DDPA-RELATED"/>
    <property type="match status" value="1"/>
</dbReference>
<dbReference type="AlphaFoldDB" id="A0A0B5FTH8"/>
<protein>
    <submittedName>
        <fullName evidence="6">Peptide-binding protein</fullName>
    </submittedName>
</protein>
<dbReference type="GO" id="GO:0043190">
    <property type="term" value="C:ATP-binding cassette (ABC) transporter complex"/>
    <property type="evidence" value="ECO:0007669"/>
    <property type="project" value="InterPro"/>
</dbReference>
<dbReference type="HOGENOM" id="CLU_017028_8_6_7"/>
<dbReference type="GO" id="GO:1904680">
    <property type="term" value="F:peptide transmembrane transporter activity"/>
    <property type="evidence" value="ECO:0007669"/>
    <property type="project" value="TreeGrafter"/>
</dbReference>
<feature type="signal peptide" evidence="4">
    <location>
        <begin position="1"/>
        <end position="25"/>
    </location>
</feature>
<dbReference type="CDD" id="cd08514">
    <property type="entry name" value="PBP2_AppA_like"/>
    <property type="match status" value="1"/>
</dbReference>
<dbReference type="OrthoDB" id="9772924at2"/>
<accession>A0A0B5FTH8</accession>
<sequence length="539" mass="60852">MSFPFICLLLLGLLCGCEQAPVEQAADKSISTVPAPGGTLIQGTIGEPSNLIPAIASDGASSAINGLVYNGLVRYDKDLNIEGELAHSWEISDDGRTITFHLREGVRWHDGTPFTSADVLFTYQLLVDPDTPTAYAERYMQVSKAETPDAHTFRVHYEKPLASALISWGVGIHPRHLLEGQDVTASPLSRSPVGTGPYRFVEWKTGEKIELKANPDYFEGEPFIQRVVYRFIPDPSTMFLELQSGGLDMMDLTPIQYARQTETPAFKRNFNKYRYPAFGYTYLGFNLRRPLFQDKRVRQAFAHAINKQEIVDGVLLGLGQIATGPYKPGTWPYNPDVRRYAYDPEQARTLLAEAGWRDSDGDGVVEKDGRDFSFVLMTNQGNDSRIKAGEIIQRRLADIGIDVKLRVVEWASFLKEFINPGDFDALIMGWNIPMDPDGYNVWHSSKTRPGELNFINFQNAEVDELLEKGRRTLDQEQRKAYYDRFQEILAEEQPYVFLFVPDALPAVAARVHGIEPAPAGITHNFIRWYVPQALRKYTR</sequence>
<dbReference type="Gene3D" id="3.90.76.10">
    <property type="entry name" value="Dipeptide-binding Protein, Domain 1"/>
    <property type="match status" value="1"/>
</dbReference>
<evidence type="ECO:0000256" key="3">
    <source>
        <dbReference type="ARBA" id="ARBA00022729"/>
    </source>
</evidence>
<evidence type="ECO:0000259" key="5">
    <source>
        <dbReference type="Pfam" id="PF00496"/>
    </source>
</evidence>
<evidence type="ECO:0000313" key="6">
    <source>
        <dbReference type="EMBL" id="AJF06931.1"/>
    </source>
</evidence>
<dbReference type="PANTHER" id="PTHR30290">
    <property type="entry name" value="PERIPLASMIC BINDING COMPONENT OF ABC TRANSPORTER"/>
    <property type="match status" value="1"/>
</dbReference>
<dbReference type="GO" id="GO:0030288">
    <property type="term" value="C:outer membrane-bounded periplasmic space"/>
    <property type="evidence" value="ECO:0007669"/>
    <property type="project" value="UniProtKB-ARBA"/>
</dbReference>
<feature type="chain" id="PRO_5002117111" evidence="4">
    <location>
        <begin position="26"/>
        <end position="539"/>
    </location>
</feature>
<dbReference type="SUPFAM" id="SSF53850">
    <property type="entry name" value="Periplasmic binding protein-like II"/>
    <property type="match status" value="1"/>
</dbReference>
<dbReference type="Gene3D" id="3.40.190.10">
    <property type="entry name" value="Periplasmic binding protein-like II"/>
    <property type="match status" value="1"/>
</dbReference>
<evidence type="ECO:0000313" key="7">
    <source>
        <dbReference type="Proteomes" id="UP000035036"/>
    </source>
</evidence>
<dbReference type="EMBL" id="CP010311">
    <property type="protein sequence ID" value="AJF06931.1"/>
    <property type="molecule type" value="Genomic_DNA"/>
</dbReference>
<evidence type="ECO:0000256" key="2">
    <source>
        <dbReference type="ARBA" id="ARBA00022448"/>
    </source>
</evidence>
<keyword evidence="7" id="KW-1185">Reference proteome</keyword>
<dbReference type="Proteomes" id="UP000035036">
    <property type="component" value="Chromosome"/>
</dbReference>
<gene>
    <name evidence="6" type="ORF">GSUB_10710</name>
</gene>
<keyword evidence="2" id="KW-0813">Transport</keyword>
<proteinExistence type="inferred from homology"/>
<comment type="similarity">
    <text evidence="1">Belongs to the bacterial solute-binding protein 5 family.</text>
</comment>
<dbReference type="RefSeq" id="WP_040200761.1">
    <property type="nucleotide sequence ID" value="NZ_CP010311.1"/>
</dbReference>
<organism evidence="6 7">
    <name type="scientific">Geoalkalibacter subterraneus</name>
    <dbReference type="NCBI Taxonomy" id="483547"/>
    <lineage>
        <taxon>Bacteria</taxon>
        <taxon>Pseudomonadati</taxon>
        <taxon>Thermodesulfobacteriota</taxon>
        <taxon>Desulfuromonadia</taxon>
        <taxon>Desulfuromonadales</taxon>
        <taxon>Geoalkalibacteraceae</taxon>
        <taxon>Geoalkalibacter</taxon>
    </lineage>
</organism>
<reference evidence="6 7" key="1">
    <citation type="journal article" date="2015" name="Genome Announc.">
        <title>Genomes of Geoalkalibacter ferrihydriticus Z-0531T and Geoalkalibacter subterraneus Red1T, Two Haloalkaliphilic Metal-Reducing Deltaproteobacteria.</title>
        <authorList>
            <person name="Badalamenti J.P."/>
            <person name="Krajmalnik-Brown R."/>
            <person name="Torres C.I."/>
            <person name="Bond D.R."/>
        </authorList>
    </citation>
    <scope>NUCLEOTIDE SEQUENCE [LARGE SCALE GENOMIC DNA]</scope>
    <source>
        <strain evidence="6 7">Red1</strain>
    </source>
</reference>
<evidence type="ECO:0000256" key="4">
    <source>
        <dbReference type="SAM" id="SignalP"/>
    </source>
</evidence>
<dbReference type="FunFam" id="3.10.105.10:FF:000006">
    <property type="entry name" value="Peptide ABC transporter substrate-binding protein"/>
    <property type="match status" value="1"/>
</dbReference>
<name>A0A0B5FTH8_9BACT</name>
<evidence type="ECO:0000256" key="1">
    <source>
        <dbReference type="ARBA" id="ARBA00005695"/>
    </source>
</evidence>
<dbReference type="InterPro" id="IPR030678">
    <property type="entry name" value="Peptide/Ni-bd"/>
</dbReference>
<dbReference type="GO" id="GO:0015833">
    <property type="term" value="P:peptide transport"/>
    <property type="evidence" value="ECO:0007669"/>
    <property type="project" value="TreeGrafter"/>
</dbReference>
<dbReference type="PIRSF" id="PIRSF002741">
    <property type="entry name" value="MppA"/>
    <property type="match status" value="1"/>
</dbReference>
<dbReference type="InterPro" id="IPR000914">
    <property type="entry name" value="SBP_5_dom"/>
</dbReference>
<feature type="domain" description="Solute-binding protein family 5" evidence="5">
    <location>
        <begin position="81"/>
        <end position="445"/>
    </location>
</feature>
<dbReference type="Gene3D" id="3.10.105.10">
    <property type="entry name" value="Dipeptide-binding Protein, Domain 3"/>
    <property type="match status" value="1"/>
</dbReference>